<dbReference type="NCBIfam" id="TIGR03347">
    <property type="entry name" value="VI_chp_1"/>
    <property type="match status" value="1"/>
</dbReference>
<accession>A0A1I7KPR1</accession>
<dbReference type="AlphaFoldDB" id="A0A1I7KPR1"/>
<gene>
    <name evidence="2" type="ORF">SAMN05216552_1018107</name>
</gene>
<dbReference type="EMBL" id="FPBO01000018">
    <property type="protein sequence ID" value="SFU99401.1"/>
    <property type="molecule type" value="Genomic_DNA"/>
</dbReference>
<keyword evidence="3" id="KW-1185">Reference proteome</keyword>
<feature type="compositionally biased region" description="Basic and acidic residues" evidence="1">
    <location>
        <begin position="346"/>
        <end position="355"/>
    </location>
</feature>
<dbReference type="PANTHER" id="PTHR35564">
    <property type="match status" value="1"/>
</dbReference>
<protein>
    <submittedName>
        <fullName evidence="2">Type VI secretion system protein ImpH</fullName>
    </submittedName>
</protein>
<sequence>MSFFRALAERPYRHDFFHALRRVECLFPELPRIGQAPRPADEPIRLGQDPALTFAPATLSALLPPPGGGPPLLQVRFFGLLGPNGPMPLHLAEFARERALRAGDTALLRFLDLINHRFLALFYRAWAQARPTVSRDRPREDRFAVYVGSLFGLGEEALRERDKVADDAKLFYAGLLARQVRNRDGLEALLGGYFRLPVRIEEHVGHWMTLPPGERSRLGGAQPRAALGQGALLGGRVWDRQHKFRIHIGPLTLADYQRFLPGGPALAELAAWVRLYLGFELDWDLRLLLKPEEVPPPRPGERRARLGWSCWLGAYRERAPAADLILDPARHGPSVPPGGAPGVCERSIESADRGL</sequence>
<dbReference type="PANTHER" id="PTHR35564:SF4">
    <property type="entry name" value="CYTOPLASMIC PROTEIN"/>
    <property type="match status" value="1"/>
</dbReference>
<reference evidence="3" key="1">
    <citation type="submission" date="2016-10" db="EMBL/GenBank/DDBJ databases">
        <authorList>
            <person name="Varghese N."/>
            <person name="Submissions S."/>
        </authorList>
    </citation>
    <scope>NUCLEOTIDE SEQUENCE [LARGE SCALE GENOMIC DNA]</scope>
    <source>
        <strain evidence="3">CGMCC 1.11014</strain>
    </source>
</reference>
<dbReference type="Proteomes" id="UP000199391">
    <property type="component" value="Unassembled WGS sequence"/>
</dbReference>
<dbReference type="InterPro" id="IPR010732">
    <property type="entry name" value="T6SS_TssG-like"/>
</dbReference>
<feature type="region of interest" description="Disordered" evidence="1">
    <location>
        <begin position="331"/>
        <end position="355"/>
    </location>
</feature>
<evidence type="ECO:0000313" key="3">
    <source>
        <dbReference type="Proteomes" id="UP000199391"/>
    </source>
</evidence>
<dbReference type="Pfam" id="PF06996">
    <property type="entry name" value="T6SS_TssG"/>
    <property type="match status" value="1"/>
</dbReference>
<organism evidence="2 3">
    <name type="scientific">Pseudoduganella namucuonensis</name>
    <dbReference type="NCBI Taxonomy" id="1035707"/>
    <lineage>
        <taxon>Bacteria</taxon>
        <taxon>Pseudomonadati</taxon>
        <taxon>Pseudomonadota</taxon>
        <taxon>Betaproteobacteria</taxon>
        <taxon>Burkholderiales</taxon>
        <taxon>Oxalobacteraceae</taxon>
        <taxon>Telluria group</taxon>
        <taxon>Pseudoduganella</taxon>
    </lineage>
</organism>
<evidence type="ECO:0000256" key="1">
    <source>
        <dbReference type="SAM" id="MobiDB-lite"/>
    </source>
</evidence>
<dbReference type="STRING" id="1035707.SAMN05216552_1018107"/>
<name>A0A1I7KPR1_9BURK</name>
<evidence type="ECO:0000313" key="2">
    <source>
        <dbReference type="EMBL" id="SFU99401.1"/>
    </source>
</evidence>
<proteinExistence type="predicted"/>